<evidence type="ECO:0000313" key="2">
    <source>
        <dbReference type="EMBL" id="EPS72172.1"/>
    </source>
</evidence>
<dbReference type="SUPFAM" id="SSF52540">
    <property type="entry name" value="P-loop containing nucleoside triphosphate hydrolases"/>
    <property type="match status" value="1"/>
</dbReference>
<dbReference type="InterPro" id="IPR027417">
    <property type="entry name" value="P-loop_NTPase"/>
</dbReference>
<feature type="compositionally biased region" description="Polar residues" evidence="1">
    <location>
        <begin position="307"/>
        <end position="317"/>
    </location>
</feature>
<dbReference type="Proteomes" id="UP000015453">
    <property type="component" value="Unassembled WGS sequence"/>
</dbReference>
<name>S8EHI9_9LAMI</name>
<organism evidence="2 3">
    <name type="scientific">Genlisea aurea</name>
    <dbReference type="NCBI Taxonomy" id="192259"/>
    <lineage>
        <taxon>Eukaryota</taxon>
        <taxon>Viridiplantae</taxon>
        <taxon>Streptophyta</taxon>
        <taxon>Embryophyta</taxon>
        <taxon>Tracheophyta</taxon>
        <taxon>Spermatophyta</taxon>
        <taxon>Magnoliopsida</taxon>
        <taxon>eudicotyledons</taxon>
        <taxon>Gunneridae</taxon>
        <taxon>Pentapetalae</taxon>
        <taxon>asterids</taxon>
        <taxon>lamiids</taxon>
        <taxon>Lamiales</taxon>
        <taxon>Lentibulariaceae</taxon>
        <taxon>Genlisea</taxon>
    </lineage>
</organism>
<feature type="non-terminal residue" evidence="2">
    <location>
        <position position="381"/>
    </location>
</feature>
<keyword evidence="3" id="KW-1185">Reference proteome</keyword>
<sequence>DRESLEKRPAILVIGSPNVGKRTLISRLLDVGFEDESSASSDLLVRGWTINTKYYTADAAIFIANLGEGFSVVNSTTISNVVALVMVFDASDVSSLVALKDWVKYNDIRKFDILLCVVNKVDLVSGHPAHSEYRRNLRNHGGFEMNSDMEFSDYGISETEGCGLLQEEEGTWCLDYKTLCLEWCLENSIEFVEACGSNSEFDRCLSVNGDSQGVDRIYGALSAHMWPGMVLKSGDRIHAPSLPEYEDSSEEENDYAPEYKVLLSPGSSAESFNDDDDEDDVRWMTGAATSYVSTSDQAGKSEKDGSITANEASTSKPPVSHGGGDEDVEEAYDFEDLEMLMGEIGSMRNGLRLMPDFQRREMAAKLAMKMAAMFGSEDEEE</sequence>
<dbReference type="OrthoDB" id="10261384at2759"/>
<dbReference type="Pfam" id="PF10199">
    <property type="entry name" value="Adaptin_binding"/>
    <property type="match status" value="1"/>
</dbReference>
<dbReference type="InterPro" id="IPR001806">
    <property type="entry name" value="Small_GTPase"/>
</dbReference>
<dbReference type="EMBL" id="AUSU01000941">
    <property type="protein sequence ID" value="EPS72172.1"/>
    <property type="molecule type" value="Genomic_DNA"/>
</dbReference>
<dbReference type="PANTHER" id="PTHR14659:SF1">
    <property type="entry name" value="ALPHA- AND GAMMA-ADAPTIN-BINDING PROTEIN P34"/>
    <property type="match status" value="1"/>
</dbReference>
<feature type="non-terminal residue" evidence="2">
    <location>
        <position position="1"/>
    </location>
</feature>
<comment type="caution">
    <text evidence="2">The sequence shown here is derived from an EMBL/GenBank/DDBJ whole genome shotgun (WGS) entry which is preliminary data.</text>
</comment>
<dbReference type="Pfam" id="PF00071">
    <property type="entry name" value="Ras"/>
    <property type="match status" value="1"/>
</dbReference>
<dbReference type="GO" id="GO:0003924">
    <property type="term" value="F:GTPase activity"/>
    <property type="evidence" value="ECO:0007669"/>
    <property type="project" value="InterPro"/>
</dbReference>
<proteinExistence type="predicted"/>
<gene>
    <name evidence="2" type="ORF">M569_02586</name>
</gene>
<accession>S8EHI9</accession>
<dbReference type="GO" id="GO:0005525">
    <property type="term" value="F:GTP binding"/>
    <property type="evidence" value="ECO:0007669"/>
    <property type="project" value="InterPro"/>
</dbReference>
<feature type="region of interest" description="Disordered" evidence="1">
    <location>
        <begin position="291"/>
        <end position="327"/>
    </location>
</feature>
<dbReference type="AlphaFoldDB" id="S8EHI9"/>
<dbReference type="InterPro" id="IPR019341">
    <property type="entry name" value="Alpha/Gamma-adaptin-bd_p34"/>
</dbReference>
<evidence type="ECO:0000256" key="1">
    <source>
        <dbReference type="SAM" id="MobiDB-lite"/>
    </source>
</evidence>
<dbReference type="PANTHER" id="PTHR14659">
    <property type="entry name" value="ALPHA- AND GAMMA-ADAPTIN-BINDING PROTEIN P34"/>
    <property type="match status" value="1"/>
</dbReference>
<evidence type="ECO:0000313" key="3">
    <source>
        <dbReference type="Proteomes" id="UP000015453"/>
    </source>
</evidence>
<reference evidence="2 3" key="1">
    <citation type="journal article" date="2013" name="BMC Genomics">
        <title>The miniature genome of a carnivorous plant Genlisea aurea contains a low number of genes and short non-coding sequences.</title>
        <authorList>
            <person name="Leushkin E.V."/>
            <person name="Sutormin R.A."/>
            <person name="Nabieva E.R."/>
            <person name="Penin A.A."/>
            <person name="Kondrashov A.S."/>
            <person name="Logacheva M.D."/>
        </authorList>
    </citation>
    <scope>NUCLEOTIDE SEQUENCE [LARGE SCALE GENOMIC DNA]</scope>
</reference>
<protein>
    <submittedName>
        <fullName evidence="2">Uncharacterized protein</fullName>
    </submittedName>
</protein>
<dbReference type="Gene3D" id="3.40.50.300">
    <property type="entry name" value="P-loop containing nucleotide triphosphate hydrolases"/>
    <property type="match status" value="1"/>
</dbReference>